<keyword evidence="2" id="KW-1185">Reference proteome</keyword>
<gene>
    <name evidence="1" type="ORF">HEB94_000347</name>
</gene>
<evidence type="ECO:0000313" key="2">
    <source>
        <dbReference type="Proteomes" id="UP000638648"/>
    </source>
</evidence>
<evidence type="ECO:0000313" key="1">
    <source>
        <dbReference type="EMBL" id="MBE1603499.1"/>
    </source>
</evidence>
<dbReference type="AlphaFoldDB" id="A0A927R6U2"/>
<sequence length="85" mass="9698">MARRRPRRLIVVGNGHETGAVEDTMALYQDLEDWTRSTFDVEAVDYRCAAQDFVTTDKIPYVGTSPGHRGILVSHQLSVSRRKHR</sequence>
<dbReference type="EMBL" id="JADBEM010000001">
    <property type="protein sequence ID" value="MBE1603499.1"/>
    <property type="molecule type" value="Genomic_DNA"/>
</dbReference>
<reference evidence="1" key="1">
    <citation type="submission" date="2020-10" db="EMBL/GenBank/DDBJ databases">
        <title>Sequencing the genomes of 1000 actinobacteria strains.</title>
        <authorList>
            <person name="Klenk H.-P."/>
        </authorList>
    </citation>
    <scope>NUCLEOTIDE SEQUENCE</scope>
    <source>
        <strain evidence="1">DSM 45354</strain>
    </source>
</reference>
<dbReference type="Proteomes" id="UP000638648">
    <property type="component" value="Unassembled WGS sequence"/>
</dbReference>
<name>A0A927R6U2_9ACTN</name>
<organism evidence="1 2">
    <name type="scientific">Actinopolymorpha pittospori</name>
    <dbReference type="NCBI Taxonomy" id="648752"/>
    <lineage>
        <taxon>Bacteria</taxon>
        <taxon>Bacillati</taxon>
        <taxon>Actinomycetota</taxon>
        <taxon>Actinomycetes</taxon>
        <taxon>Propionibacteriales</taxon>
        <taxon>Actinopolymorphaceae</taxon>
        <taxon>Actinopolymorpha</taxon>
    </lineage>
</organism>
<protein>
    <submittedName>
        <fullName evidence="1">Uncharacterized protein</fullName>
    </submittedName>
</protein>
<proteinExistence type="predicted"/>
<dbReference type="RefSeq" id="WP_337918595.1">
    <property type="nucleotide sequence ID" value="NZ_BAABJL010000026.1"/>
</dbReference>
<comment type="caution">
    <text evidence="1">The sequence shown here is derived from an EMBL/GenBank/DDBJ whole genome shotgun (WGS) entry which is preliminary data.</text>
</comment>
<accession>A0A927R6U2</accession>